<feature type="repeat" description="PPR" evidence="3">
    <location>
        <begin position="268"/>
        <end position="302"/>
    </location>
</feature>
<evidence type="ECO:0000256" key="3">
    <source>
        <dbReference type="PROSITE-ProRule" id="PRU00708"/>
    </source>
</evidence>
<feature type="repeat" description="PPR" evidence="3">
    <location>
        <begin position="570"/>
        <end position="604"/>
    </location>
</feature>
<dbReference type="InterPro" id="IPR032867">
    <property type="entry name" value="DYW_dom"/>
</dbReference>
<evidence type="ECO:0000256" key="2">
    <source>
        <dbReference type="ARBA" id="ARBA00022946"/>
    </source>
</evidence>
<keyword evidence="1" id="KW-0677">Repeat</keyword>
<dbReference type="FunFam" id="1.25.40.10:FF:000227">
    <property type="entry name" value="Pentatricopeptide repeat-containing protein At3g13880"/>
    <property type="match status" value="1"/>
</dbReference>
<dbReference type="GeneID" id="109716488"/>
<dbReference type="Pfam" id="PF20431">
    <property type="entry name" value="E_motif"/>
    <property type="match status" value="1"/>
</dbReference>
<feature type="repeat" description="PPR" evidence="3">
    <location>
        <begin position="167"/>
        <end position="201"/>
    </location>
</feature>
<feature type="repeat" description="PPR" evidence="3">
    <location>
        <begin position="470"/>
        <end position="500"/>
    </location>
</feature>
<dbReference type="GO" id="GO:0009451">
    <property type="term" value="P:RNA modification"/>
    <property type="evidence" value="ECO:0007669"/>
    <property type="project" value="InterPro"/>
</dbReference>
<proteinExistence type="predicted"/>
<dbReference type="SUPFAM" id="SSF48452">
    <property type="entry name" value="TPR-like"/>
    <property type="match status" value="1"/>
</dbReference>
<evidence type="ECO:0000259" key="4">
    <source>
        <dbReference type="Pfam" id="PF14432"/>
    </source>
</evidence>
<protein>
    <submittedName>
        <fullName evidence="6">Pentatricopeptide repeat-containing protein DOT4, chloroplastic</fullName>
    </submittedName>
</protein>
<dbReference type="GO" id="GO:0008270">
    <property type="term" value="F:zinc ion binding"/>
    <property type="evidence" value="ECO:0007669"/>
    <property type="project" value="InterPro"/>
</dbReference>
<sequence length="877" mass="97508">MAAAPLSSISNLYHSLSPPPINRSKLKSRTHHPRILFSPKSRLGVLHAEVSETIGNASVSISENRSFDLNAQIRRFCQLGNLKEAMEMITGSDSKHSGIDSETYCSVLELCAKLGSLDDGRRAHLVISSSNVPIDSVLGSKLVFMYVKCGDLRGGRGVLDEIAFNANPFPWNLLLNEHAKAGDFKGSIFLFKEMHGSCIAPDSHTFSCILKCFAVSGRVRGGEVVHGHLMKLGFEASITVGNALIAFYCKNNRIESAISLFDEMPQRDVISWNSIISGCASNGFSTKGVELFTSMWFEGVDMDLATLVSVLPACAELGYLLIGRVIHGYSTKAGLANELSLSNSLIDMYSKCSNLGSAVQLFEKMDQRSVVSWTAMITAYTRDGQYDEAISLFEEMESRGVKPDQFAVTSVLHACSCKGSLNHGKFVHDSIVKSGMKKNLFVANALMDMYAKCGDMENARSVFDQTVKKDLISWNTLIGGYSKNNLPNEALHLFGEMQSHFRPNSVTMACILPACASLSSLERGREIHGYILRTNCFGDSYVANALVDMYAKCGALLLARMHFNRMFGKNLISWTMMIAGYGMHGHGQDAIALFKEMRCKGIVPDDVSFIAILYACSHSGLIDEGWRFFNIMRNEYKIEPKLEHYACMVDLLSRAGRLNKAYKFIEAMPIEPDSTIWGALLCGCRIHRDVKLAETVAEKVFELEPQNTGYYVLLANIYAEAEKWEAVKKLREKVSRRGLKKNPGCSWIEMKGKVHIFVSGDKSHSQSKKIMDFLEEVTRRMKDEAYVPKTRYALINGDDSAKEEALCGHSERLAIAFVILNSPTGKPIRVAKNLRVCGDCHEVAKFISKMVGREIILRDSNRFHHFKEGRCSCRGQW</sequence>
<reference evidence="6" key="2">
    <citation type="submission" date="2025-08" db="UniProtKB">
        <authorList>
            <consortium name="RefSeq"/>
        </authorList>
    </citation>
    <scope>IDENTIFICATION</scope>
    <source>
        <tissue evidence="6">Leaf</tissue>
    </source>
</reference>
<evidence type="ECO:0000313" key="5">
    <source>
        <dbReference type="Proteomes" id="UP000515123"/>
    </source>
</evidence>
<accession>A0A6P5FPG4</accession>
<dbReference type="RefSeq" id="XP_020097557.1">
    <property type="nucleotide sequence ID" value="XM_020241968.1"/>
</dbReference>
<dbReference type="FunFam" id="1.25.40.10:FF:000090">
    <property type="entry name" value="Pentatricopeptide repeat-containing protein, chloroplastic"/>
    <property type="match status" value="1"/>
</dbReference>
<dbReference type="Gene3D" id="1.25.40.10">
    <property type="entry name" value="Tetratricopeptide repeat domain"/>
    <property type="match status" value="5"/>
</dbReference>
<dbReference type="InterPro" id="IPR002885">
    <property type="entry name" value="PPR_rpt"/>
</dbReference>
<dbReference type="PANTHER" id="PTHR24015:SF553">
    <property type="entry name" value="DYW DOMAIN-CONTAINING PROTEIN"/>
    <property type="match status" value="1"/>
</dbReference>
<gene>
    <name evidence="6" type="primary">LOC109716488</name>
</gene>
<dbReference type="FunFam" id="1.25.40.10:FF:000344">
    <property type="entry name" value="Pentatricopeptide repeat-containing protein"/>
    <property type="match status" value="1"/>
</dbReference>
<dbReference type="GO" id="GO:0003723">
    <property type="term" value="F:RNA binding"/>
    <property type="evidence" value="ECO:0007669"/>
    <property type="project" value="InterPro"/>
</dbReference>
<dbReference type="Pfam" id="PF13041">
    <property type="entry name" value="PPR_2"/>
    <property type="match status" value="3"/>
</dbReference>
<dbReference type="AlphaFoldDB" id="A0A6P5FPG4"/>
<feature type="repeat" description="PPR" evidence="3">
    <location>
        <begin position="369"/>
        <end position="403"/>
    </location>
</feature>
<feature type="repeat" description="PPR" evidence="3">
    <location>
        <begin position="439"/>
        <end position="469"/>
    </location>
</feature>
<dbReference type="PROSITE" id="PS51375">
    <property type="entry name" value="PPR"/>
    <property type="match status" value="7"/>
</dbReference>
<dbReference type="Proteomes" id="UP000515123">
    <property type="component" value="Linkage group 10"/>
</dbReference>
<dbReference type="Pfam" id="PF20430">
    <property type="entry name" value="Eplus_motif"/>
    <property type="match status" value="1"/>
</dbReference>
<evidence type="ECO:0000313" key="6">
    <source>
        <dbReference type="RefSeq" id="XP_020097557.1"/>
    </source>
</evidence>
<dbReference type="OrthoDB" id="609278at2759"/>
<feature type="repeat" description="PPR" evidence="3">
    <location>
        <begin position="237"/>
        <end position="267"/>
    </location>
</feature>
<feature type="domain" description="DYW" evidence="4">
    <location>
        <begin position="786"/>
        <end position="877"/>
    </location>
</feature>
<dbReference type="Pfam" id="PF14432">
    <property type="entry name" value="DYW_deaminase"/>
    <property type="match status" value="1"/>
</dbReference>
<keyword evidence="5" id="KW-1185">Reference proteome</keyword>
<dbReference type="Pfam" id="PF01535">
    <property type="entry name" value="PPR"/>
    <property type="match status" value="6"/>
</dbReference>
<name>A0A6P5FPG4_ANACO</name>
<dbReference type="PANTHER" id="PTHR24015">
    <property type="entry name" value="OS07G0578800 PROTEIN-RELATED"/>
    <property type="match status" value="1"/>
</dbReference>
<organism evidence="5 6">
    <name type="scientific">Ananas comosus</name>
    <name type="common">Pineapple</name>
    <name type="synonym">Ananas ananas</name>
    <dbReference type="NCBI Taxonomy" id="4615"/>
    <lineage>
        <taxon>Eukaryota</taxon>
        <taxon>Viridiplantae</taxon>
        <taxon>Streptophyta</taxon>
        <taxon>Embryophyta</taxon>
        <taxon>Tracheophyta</taxon>
        <taxon>Spermatophyta</taxon>
        <taxon>Magnoliopsida</taxon>
        <taxon>Liliopsida</taxon>
        <taxon>Poales</taxon>
        <taxon>Bromeliaceae</taxon>
        <taxon>Bromelioideae</taxon>
        <taxon>Ananas</taxon>
    </lineage>
</organism>
<reference evidence="5" key="1">
    <citation type="journal article" date="2015" name="Nat. Genet.">
        <title>The pineapple genome and the evolution of CAM photosynthesis.</title>
        <authorList>
            <person name="Ming R."/>
            <person name="VanBuren R."/>
            <person name="Wai C.M."/>
            <person name="Tang H."/>
            <person name="Schatz M.C."/>
            <person name="Bowers J.E."/>
            <person name="Lyons E."/>
            <person name="Wang M.L."/>
            <person name="Chen J."/>
            <person name="Biggers E."/>
            <person name="Zhang J."/>
            <person name="Huang L."/>
            <person name="Zhang L."/>
            <person name="Miao W."/>
            <person name="Zhang J."/>
            <person name="Ye Z."/>
            <person name="Miao C."/>
            <person name="Lin Z."/>
            <person name="Wang H."/>
            <person name="Zhou H."/>
            <person name="Yim W.C."/>
            <person name="Priest H.D."/>
            <person name="Zheng C."/>
            <person name="Woodhouse M."/>
            <person name="Edger P.P."/>
            <person name="Guyot R."/>
            <person name="Guo H.B."/>
            <person name="Guo H."/>
            <person name="Zheng G."/>
            <person name="Singh R."/>
            <person name="Sharma A."/>
            <person name="Min X."/>
            <person name="Zheng Y."/>
            <person name="Lee H."/>
            <person name="Gurtowski J."/>
            <person name="Sedlazeck F.J."/>
            <person name="Harkess A."/>
            <person name="McKain M.R."/>
            <person name="Liao Z."/>
            <person name="Fang J."/>
            <person name="Liu J."/>
            <person name="Zhang X."/>
            <person name="Zhang Q."/>
            <person name="Hu W."/>
            <person name="Qin Y."/>
            <person name="Wang K."/>
            <person name="Chen L.Y."/>
            <person name="Shirley N."/>
            <person name="Lin Y.R."/>
            <person name="Liu L.Y."/>
            <person name="Hernandez A.G."/>
            <person name="Wright C.L."/>
            <person name="Bulone V."/>
            <person name="Tuskan G.A."/>
            <person name="Heath K."/>
            <person name="Zee F."/>
            <person name="Moore P.H."/>
            <person name="Sunkar R."/>
            <person name="Leebens-Mack J.H."/>
            <person name="Mockler T."/>
            <person name="Bennetzen J.L."/>
            <person name="Freeling M."/>
            <person name="Sankoff D."/>
            <person name="Paterson A.H."/>
            <person name="Zhu X."/>
            <person name="Yang X."/>
            <person name="Smith J.A."/>
            <person name="Cushman J.C."/>
            <person name="Paull R.E."/>
            <person name="Yu Q."/>
        </authorList>
    </citation>
    <scope>NUCLEOTIDE SEQUENCE [LARGE SCALE GENOMIC DNA]</scope>
    <source>
        <strain evidence="5">cv. F153</strain>
    </source>
</reference>
<dbReference type="InterPro" id="IPR046849">
    <property type="entry name" value="E2_motif"/>
</dbReference>
<dbReference type="FunFam" id="1.25.40.10:FF:000436">
    <property type="entry name" value="Pentatricopeptide repeat-containing protein At5g39350 family"/>
    <property type="match status" value="1"/>
</dbReference>
<keyword evidence="2" id="KW-0809">Transit peptide</keyword>
<dbReference type="InterPro" id="IPR046848">
    <property type="entry name" value="E_motif"/>
</dbReference>
<dbReference type="NCBIfam" id="TIGR00756">
    <property type="entry name" value="PPR"/>
    <property type="match status" value="5"/>
</dbReference>
<dbReference type="InterPro" id="IPR046960">
    <property type="entry name" value="PPR_At4g14850-like_plant"/>
</dbReference>
<dbReference type="InterPro" id="IPR011990">
    <property type="entry name" value="TPR-like_helical_dom_sf"/>
</dbReference>
<evidence type="ECO:0000256" key="1">
    <source>
        <dbReference type="ARBA" id="ARBA00022737"/>
    </source>
</evidence>